<keyword evidence="2" id="KW-1185">Reference proteome</keyword>
<evidence type="ECO:0008006" key="3">
    <source>
        <dbReference type="Google" id="ProtNLM"/>
    </source>
</evidence>
<gene>
    <name evidence="1" type="ORF">BCL57_000251</name>
</gene>
<evidence type="ECO:0000313" key="2">
    <source>
        <dbReference type="Proteomes" id="UP000893823"/>
    </source>
</evidence>
<evidence type="ECO:0000313" key="1">
    <source>
        <dbReference type="EMBL" id="MCP2366109.1"/>
    </source>
</evidence>
<accession>A0ABT1KGV6</accession>
<dbReference type="Proteomes" id="UP000893823">
    <property type="component" value="Unassembled WGS sequence"/>
</dbReference>
<protein>
    <recommendedName>
        <fullName evidence="3">Ketohydroxyglutarate aldolase</fullName>
    </recommendedName>
</protein>
<reference evidence="1" key="1">
    <citation type="submission" date="2022-06" db="EMBL/GenBank/DDBJ databases">
        <title>Genomic Encyclopedia of Type Strains, Phase III (KMG-III): the genomes of soil and plant-associated and newly described type strains.</title>
        <authorList>
            <person name="Whitman W."/>
        </authorList>
    </citation>
    <scope>NUCLEOTIDE SEQUENCE</scope>
    <source>
        <strain evidence="1">CPCC 202695</strain>
    </source>
</reference>
<organism evidence="1 2">
    <name type="scientific">Agromyces flavus</name>
    <dbReference type="NCBI Taxonomy" id="589382"/>
    <lineage>
        <taxon>Bacteria</taxon>
        <taxon>Bacillati</taxon>
        <taxon>Actinomycetota</taxon>
        <taxon>Actinomycetes</taxon>
        <taxon>Micrococcales</taxon>
        <taxon>Microbacteriaceae</taxon>
        <taxon>Agromyces</taxon>
    </lineage>
</organism>
<comment type="caution">
    <text evidence="1">The sequence shown here is derived from an EMBL/GenBank/DDBJ whole genome shotgun (WGS) entry which is preliminary data.</text>
</comment>
<dbReference type="EMBL" id="SODL02000001">
    <property type="protein sequence ID" value="MCP2366109.1"/>
    <property type="molecule type" value="Genomic_DNA"/>
</dbReference>
<name>A0ABT1KGV6_9MICO</name>
<sequence length="77" mass="8172">MDWTKVSVTVDDEHLDTIDDVAEGLRERGMQVEQVLPSVGIVTGSAQDIAALNSVPGVASVDLEEGIDIGPPDQEIQ</sequence>
<proteinExistence type="predicted"/>
<dbReference type="RefSeq" id="WP_133988443.1">
    <property type="nucleotide sequence ID" value="NZ_JBHSOY010000003.1"/>
</dbReference>